<keyword evidence="2 12" id="KW-0547">Nucleotide-binding</keyword>
<dbReference type="GO" id="GO:0003677">
    <property type="term" value="F:DNA binding"/>
    <property type="evidence" value="ECO:0007669"/>
    <property type="project" value="UniProtKB-KW"/>
</dbReference>
<accession>A0A9D9E8Z0</accession>
<keyword evidence="5 12" id="KW-0067">ATP-binding</keyword>
<keyword evidence="7" id="KW-0413">Isomerase</keyword>
<gene>
    <name evidence="15" type="ORF">IAC42_06400</name>
</gene>
<evidence type="ECO:0000256" key="9">
    <source>
        <dbReference type="ARBA" id="ARBA00034808"/>
    </source>
</evidence>
<dbReference type="GO" id="GO:0005829">
    <property type="term" value="C:cytosol"/>
    <property type="evidence" value="ECO:0007669"/>
    <property type="project" value="TreeGrafter"/>
</dbReference>
<dbReference type="EC" id="5.6.2.4" evidence="9"/>
<feature type="domain" description="UvrD-like helicase ATP-binding" evidence="13">
    <location>
        <begin position="7"/>
        <end position="278"/>
    </location>
</feature>
<evidence type="ECO:0000256" key="1">
    <source>
        <dbReference type="ARBA" id="ARBA00009922"/>
    </source>
</evidence>
<proteinExistence type="inferred from homology"/>
<dbReference type="InterPro" id="IPR000212">
    <property type="entry name" value="DNA_helicase_UvrD/REP"/>
</dbReference>
<dbReference type="InterPro" id="IPR014017">
    <property type="entry name" value="DNA_helicase_UvrD-like_C"/>
</dbReference>
<evidence type="ECO:0000259" key="13">
    <source>
        <dbReference type="PROSITE" id="PS51198"/>
    </source>
</evidence>
<protein>
    <recommendedName>
        <fullName evidence="9">DNA 3'-5' helicase</fullName>
        <ecNumber evidence="9">5.6.2.4</ecNumber>
    </recommendedName>
    <alternativeName>
        <fullName evidence="10">DNA 3'-5' helicase II</fullName>
    </alternativeName>
</protein>
<dbReference type="PANTHER" id="PTHR11070:SF2">
    <property type="entry name" value="ATP-DEPENDENT DNA HELICASE SRS2"/>
    <property type="match status" value="1"/>
</dbReference>
<dbReference type="Gene3D" id="3.40.50.300">
    <property type="entry name" value="P-loop containing nucleotide triphosphate hydrolases"/>
    <property type="match status" value="2"/>
</dbReference>
<sequence length="665" mass="76996">MGLDLDKELNREQAACARDIEGPSLIIAGAGSGKTRMITYRIANMLEHDIDERQILALTFTNKAAKEMSERIRSLTGLPLKKLTTSTFHSFGLGLLKQYIQHLGYKNNFTIYDTNDNTALLKQVITSLGYEAGDYNTFTLLQLFSDLKTGRAKEIEKKDSALNEIYQEWLLSQKAYNVVDFDDLILLPIRIFEKCPDILEKVQDRFRYIMVDEFQDTSLLQYRFISMIAKKYRNICVVGDDDQSIYSWRGANYQNIVMFEQDFPERKEYKLERNYRSTGTILEAANTLIVHNKERKDKKLWTDGDKGSNIYMIMPEDEEEEAFMIAEGIRKRHKEARIPYSDFGVLVRTNSLLATLENALMENGIQCQVSGGTSFFDRKEVRDLICYLKLIVNSDDDASLLRIINTPRRSIGRVSVEKLRSYADRKKISLFDALTEFAYAADSPVKGKSQDAIKQFSKQLLAWQNINQNNRKADLLRQIIDEIGYRDMLYEEYPDKPKLIDFKMKSLEFLIGRIARFEKNNPDSTLRDYLNLMSLDGKDNADRDEGKVNLMTMHASKGLEFDTVYLAGVEENIIPSSRALEEDMRNIDEERRLFYVAITRARKELTISHCAKRKDRMGESHIALPSRFLEEIPESLFTEDEDMYTKSTEDRISMLDDFLSKLKKN</sequence>
<dbReference type="EMBL" id="JADIMU010000041">
    <property type="protein sequence ID" value="MBO8443374.1"/>
    <property type="molecule type" value="Genomic_DNA"/>
</dbReference>
<evidence type="ECO:0000256" key="11">
    <source>
        <dbReference type="ARBA" id="ARBA00048988"/>
    </source>
</evidence>
<comment type="catalytic activity">
    <reaction evidence="11">
        <text>ATP + H2O = ADP + phosphate + H(+)</text>
        <dbReference type="Rhea" id="RHEA:13065"/>
        <dbReference type="ChEBI" id="CHEBI:15377"/>
        <dbReference type="ChEBI" id="CHEBI:15378"/>
        <dbReference type="ChEBI" id="CHEBI:30616"/>
        <dbReference type="ChEBI" id="CHEBI:43474"/>
        <dbReference type="ChEBI" id="CHEBI:456216"/>
        <dbReference type="EC" id="5.6.2.4"/>
    </reaction>
</comment>
<dbReference type="SUPFAM" id="SSF52540">
    <property type="entry name" value="P-loop containing nucleoside triphosphate hydrolases"/>
    <property type="match status" value="1"/>
</dbReference>
<dbReference type="GO" id="GO:0043138">
    <property type="term" value="F:3'-5' DNA helicase activity"/>
    <property type="evidence" value="ECO:0007669"/>
    <property type="project" value="UniProtKB-EC"/>
</dbReference>
<name>A0A9D9E8Z0_9SPIR</name>
<evidence type="ECO:0000256" key="12">
    <source>
        <dbReference type="PROSITE-ProRule" id="PRU00560"/>
    </source>
</evidence>
<feature type="binding site" evidence="12">
    <location>
        <begin position="28"/>
        <end position="35"/>
    </location>
    <ligand>
        <name>ATP</name>
        <dbReference type="ChEBI" id="CHEBI:30616"/>
    </ligand>
</feature>
<dbReference type="InterPro" id="IPR027417">
    <property type="entry name" value="P-loop_NTPase"/>
</dbReference>
<evidence type="ECO:0000313" key="15">
    <source>
        <dbReference type="EMBL" id="MBO8443374.1"/>
    </source>
</evidence>
<dbReference type="InterPro" id="IPR014016">
    <property type="entry name" value="UvrD-like_ATP-bd"/>
</dbReference>
<comment type="catalytic activity">
    <reaction evidence="8">
        <text>Couples ATP hydrolysis with the unwinding of duplex DNA by translocating in the 3'-5' direction.</text>
        <dbReference type="EC" id="5.6.2.4"/>
    </reaction>
</comment>
<keyword evidence="6" id="KW-0238">DNA-binding</keyword>
<dbReference type="GO" id="GO:0016787">
    <property type="term" value="F:hydrolase activity"/>
    <property type="evidence" value="ECO:0007669"/>
    <property type="project" value="UniProtKB-UniRule"/>
</dbReference>
<evidence type="ECO:0000256" key="6">
    <source>
        <dbReference type="ARBA" id="ARBA00023125"/>
    </source>
</evidence>
<dbReference type="Pfam" id="PF13361">
    <property type="entry name" value="UvrD_C"/>
    <property type="match status" value="1"/>
</dbReference>
<keyword evidence="3 12" id="KW-0378">Hydrolase</keyword>
<dbReference type="PROSITE" id="PS51217">
    <property type="entry name" value="UVRD_HELICASE_CTER"/>
    <property type="match status" value="1"/>
</dbReference>
<evidence type="ECO:0000256" key="10">
    <source>
        <dbReference type="ARBA" id="ARBA00034923"/>
    </source>
</evidence>
<dbReference type="InterPro" id="IPR013986">
    <property type="entry name" value="DExx_box_DNA_helicase_dom_sf"/>
</dbReference>
<dbReference type="CDD" id="cd17932">
    <property type="entry name" value="DEXQc_UvrD"/>
    <property type="match status" value="1"/>
</dbReference>
<reference evidence="15" key="2">
    <citation type="journal article" date="2021" name="PeerJ">
        <title>Extensive microbial diversity within the chicken gut microbiome revealed by metagenomics and culture.</title>
        <authorList>
            <person name="Gilroy R."/>
            <person name="Ravi A."/>
            <person name="Getino M."/>
            <person name="Pursley I."/>
            <person name="Horton D.L."/>
            <person name="Alikhan N.F."/>
            <person name="Baker D."/>
            <person name="Gharbi K."/>
            <person name="Hall N."/>
            <person name="Watson M."/>
            <person name="Adriaenssens E.M."/>
            <person name="Foster-Nyarko E."/>
            <person name="Jarju S."/>
            <person name="Secka A."/>
            <person name="Antonio M."/>
            <person name="Oren A."/>
            <person name="Chaudhuri R.R."/>
            <person name="La Ragione R."/>
            <person name="Hildebrand F."/>
            <person name="Pallen M.J."/>
        </authorList>
    </citation>
    <scope>NUCLEOTIDE SEQUENCE</scope>
    <source>
        <strain evidence="15">11167</strain>
    </source>
</reference>
<dbReference type="Gene3D" id="1.10.486.10">
    <property type="entry name" value="PCRA, domain 4"/>
    <property type="match status" value="1"/>
</dbReference>
<evidence type="ECO:0000256" key="8">
    <source>
        <dbReference type="ARBA" id="ARBA00034617"/>
    </source>
</evidence>
<evidence type="ECO:0000256" key="3">
    <source>
        <dbReference type="ARBA" id="ARBA00022801"/>
    </source>
</evidence>
<dbReference type="AlphaFoldDB" id="A0A9D9E8Z0"/>
<evidence type="ECO:0000256" key="2">
    <source>
        <dbReference type="ARBA" id="ARBA00022741"/>
    </source>
</evidence>
<evidence type="ECO:0000256" key="5">
    <source>
        <dbReference type="ARBA" id="ARBA00022840"/>
    </source>
</evidence>
<comment type="caution">
    <text evidence="15">The sequence shown here is derived from an EMBL/GenBank/DDBJ whole genome shotgun (WGS) entry which is preliminary data.</text>
</comment>
<dbReference type="PROSITE" id="PS51198">
    <property type="entry name" value="UVRD_HELICASE_ATP_BIND"/>
    <property type="match status" value="1"/>
</dbReference>
<keyword evidence="4 12" id="KW-0347">Helicase</keyword>
<feature type="domain" description="UvrD-like helicase C-terminal" evidence="14">
    <location>
        <begin position="279"/>
        <end position="558"/>
    </location>
</feature>
<evidence type="ECO:0000256" key="4">
    <source>
        <dbReference type="ARBA" id="ARBA00022806"/>
    </source>
</evidence>
<evidence type="ECO:0000313" key="16">
    <source>
        <dbReference type="Proteomes" id="UP000823633"/>
    </source>
</evidence>
<comment type="similarity">
    <text evidence="1">Belongs to the helicase family. UvrD subfamily.</text>
</comment>
<dbReference type="GO" id="GO:0005524">
    <property type="term" value="F:ATP binding"/>
    <property type="evidence" value="ECO:0007669"/>
    <property type="project" value="UniProtKB-UniRule"/>
</dbReference>
<dbReference type="GO" id="GO:0000725">
    <property type="term" value="P:recombinational repair"/>
    <property type="evidence" value="ECO:0007669"/>
    <property type="project" value="TreeGrafter"/>
</dbReference>
<dbReference type="Pfam" id="PF00580">
    <property type="entry name" value="UvrD-helicase"/>
    <property type="match status" value="1"/>
</dbReference>
<evidence type="ECO:0000259" key="14">
    <source>
        <dbReference type="PROSITE" id="PS51217"/>
    </source>
</evidence>
<dbReference type="Gene3D" id="1.10.10.160">
    <property type="match status" value="1"/>
</dbReference>
<evidence type="ECO:0000256" key="7">
    <source>
        <dbReference type="ARBA" id="ARBA00023235"/>
    </source>
</evidence>
<reference evidence="15" key="1">
    <citation type="submission" date="2020-10" db="EMBL/GenBank/DDBJ databases">
        <authorList>
            <person name="Gilroy R."/>
        </authorList>
    </citation>
    <scope>NUCLEOTIDE SEQUENCE</scope>
    <source>
        <strain evidence="15">11167</strain>
    </source>
</reference>
<organism evidence="15 16">
    <name type="scientific">Candidatus Aphodenecus pullistercoris</name>
    <dbReference type="NCBI Taxonomy" id="2840669"/>
    <lineage>
        <taxon>Bacteria</taxon>
        <taxon>Pseudomonadati</taxon>
        <taxon>Spirochaetota</taxon>
        <taxon>Spirochaetia</taxon>
        <taxon>Spirochaetales</taxon>
        <taxon>Candidatus Aphodenecus</taxon>
    </lineage>
</organism>
<dbReference type="Proteomes" id="UP000823633">
    <property type="component" value="Unassembled WGS sequence"/>
</dbReference>
<dbReference type="PANTHER" id="PTHR11070">
    <property type="entry name" value="UVRD / RECB / PCRA DNA HELICASE FAMILY MEMBER"/>
    <property type="match status" value="1"/>
</dbReference>
<dbReference type="CDD" id="cd18807">
    <property type="entry name" value="SF1_C_UvrD"/>
    <property type="match status" value="1"/>
</dbReference>